<dbReference type="GO" id="GO:0003723">
    <property type="term" value="F:RNA binding"/>
    <property type="evidence" value="ECO:0007669"/>
    <property type="project" value="UniProtKB-KW"/>
</dbReference>
<evidence type="ECO:0000256" key="3">
    <source>
        <dbReference type="ARBA" id="ARBA00022664"/>
    </source>
</evidence>
<sequence>MSRRNDFKSIDLKRYFGKKIEIKFLDGRQIVGTLTGFDKVFNIVLEEASEYSQDPSNFFQVTDKLVYLGLVVCKSSSICVIFPSEGTEEIANPFEKK</sequence>
<dbReference type="PANTHER" id="PTHR10553:SF5">
    <property type="entry name" value="U6 SNRNA-ASSOCIATED SM-LIKE PROTEIN LSM7"/>
    <property type="match status" value="1"/>
</dbReference>
<evidence type="ECO:0000256" key="7">
    <source>
        <dbReference type="ARBA" id="ARBA00023242"/>
    </source>
</evidence>
<dbReference type="PIRSF" id="PIRSF037188">
    <property type="entry name" value="U6_snRNA_Lsm7"/>
    <property type="match status" value="1"/>
</dbReference>
<evidence type="ECO:0000313" key="10">
    <source>
        <dbReference type="EMBL" id="KAJ5069620.1"/>
    </source>
</evidence>
<dbReference type="CDD" id="cd01729">
    <property type="entry name" value="LSm7"/>
    <property type="match status" value="1"/>
</dbReference>
<dbReference type="InterPro" id="IPR044641">
    <property type="entry name" value="Lsm7/SmG-like"/>
</dbReference>
<dbReference type="InterPro" id="IPR001163">
    <property type="entry name" value="Sm_dom_euk/arc"/>
</dbReference>
<name>A0A9Q0LE70_ANAIG</name>
<dbReference type="GO" id="GO:0071004">
    <property type="term" value="C:U2-type prespliceosome"/>
    <property type="evidence" value="ECO:0007669"/>
    <property type="project" value="TreeGrafter"/>
</dbReference>
<gene>
    <name evidence="10" type="ORF">M0811_02190</name>
</gene>
<dbReference type="SMART" id="SM00651">
    <property type="entry name" value="Sm"/>
    <property type="match status" value="1"/>
</dbReference>
<dbReference type="GO" id="GO:0097526">
    <property type="term" value="C:spliceosomal tri-snRNP complex"/>
    <property type="evidence" value="ECO:0007669"/>
    <property type="project" value="TreeGrafter"/>
</dbReference>
<dbReference type="GO" id="GO:0071013">
    <property type="term" value="C:catalytic step 2 spliceosome"/>
    <property type="evidence" value="ECO:0007669"/>
    <property type="project" value="TreeGrafter"/>
</dbReference>
<keyword evidence="7" id="KW-0539">Nucleus</keyword>
<dbReference type="Gene3D" id="2.30.30.100">
    <property type="match status" value="1"/>
</dbReference>
<dbReference type="GO" id="GO:0000956">
    <property type="term" value="P:nuclear-transcribed mRNA catabolic process"/>
    <property type="evidence" value="ECO:0007669"/>
    <property type="project" value="InterPro"/>
</dbReference>
<dbReference type="GO" id="GO:0005689">
    <property type="term" value="C:U12-type spliceosomal complex"/>
    <property type="evidence" value="ECO:0007669"/>
    <property type="project" value="TreeGrafter"/>
</dbReference>
<keyword evidence="4" id="KW-0747">Spliceosome</keyword>
<keyword evidence="3" id="KW-0507">mRNA processing</keyword>
<protein>
    <submittedName>
        <fullName evidence="10">U6 snRNA-associated sm-like protein lsm7</fullName>
    </submittedName>
</protein>
<dbReference type="InterPro" id="IPR047575">
    <property type="entry name" value="Sm"/>
</dbReference>
<accession>A0A9Q0LE70</accession>
<dbReference type="PANTHER" id="PTHR10553">
    <property type="entry name" value="SMALL NUCLEAR RIBONUCLEOPROTEIN"/>
    <property type="match status" value="1"/>
</dbReference>
<keyword evidence="8" id="KW-0687">Ribonucleoprotein</keyword>
<dbReference type="EMBL" id="JAPDFW010000103">
    <property type="protein sequence ID" value="KAJ5069620.1"/>
    <property type="molecule type" value="Genomic_DNA"/>
</dbReference>
<evidence type="ECO:0000259" key="9">
    <source>
        <dbReference type="PROSITE" id="PS52002"/>
    </source>
</evidence>
<evidence type="ECO:0000256" key="8">
    <source>
        <dbReference type="ARBA" id="ARBA00023274"/>
    </source>
</evidence>
<dbReference type="Pfam" id="PF01423">
    <property type="entry name" value="LSM"/>
    <property type="match status" value="1"/>
</dbReference>
<dbReference type="GO" id="GO:1990726">
    <property type="term" value="C:Lsm1-7-Pat1 complex"/>
    <property type="evidence" value="ECO:0007669"/>
    <property type="project" value="TreeGrafter"/>
</dbReference>
<comment type="similarity">
    <text evidence="2">Belongs to the snRNP Sm proteins family.</text>
</comment>
<keyword evidence="11" id="KW-1185">Reference proteome</keyword>
<dbReference type="GO" id="GO:0000398">
    <property type="term" value="P:mRNA splicing, via spliceosome"/>
    <property type="evidence" value="ECO:0007669"/>
    <property type="project" value="InterPro"/>
</dbReference>
<keyword evidence="5" id="KW-0694">RNA-binding</keyword>
<comment type="caution">
    <text evidence="10">The sequence shown here is derived from an EMBL/GenBank/DDBJ whole genome shotgun (WGS) entry which is preliminary data.</text>
</comment>
<proteinExistence type="inferred from homology"/>
<reference evidence="10" key="1">
    <citation type="submission" date="2022-10" db="EMBL/GenBank/DDBJ databases">
        <title>Novel sulphate-reducing endosymbionts in the free-living metamonad Anaeramoeba.</title>
        <authorList>
            <person name="Jerlstrom-Hultqvist J."/>
            <person name="Cepicka I."/>
            <person name="Gallot-Lavallee L."/>
            <person name="Salas-Leiva D."/>
            <person name="Curtis B.A."/>
            <person name="Zahonova K."/>
            <person name="Pipaliya S."/>
            <person name="Dacks J."/>
            <person name="Roger A.J."/>
        </authorList>
    </citation>
    <scope>NUCLEOTIDE SEQUENCE</scope>
    <source>
        <strain evidence="10">BMAN</strain>
    </source>
</reference>
<evidence type="ECO:0000256" key="5">
    <source>
        <dbReference type="ARBA" id="ARBA00022884"/>
    </source>
</evidence>
<evidence type="ECO:0000313" key="11">
    <source>
        <dbReference type="Proteomes" id="UP001149090"/>
    </source>
</evidence>
<dbReference type="OMA" id="TICVKFQ"/>
<evidence type="ECO:0000256" key="4">
    <source>
        <dbReference type="ARBA" id="ARBA00022728"/>
    </source>
</evidence>
<keyword evidence="6" id="KW-0508">mRNA splicing</keyword>
<feature type="domain" description="Sm" evidence="9">
    <location>
        <begin position="7"/>
        <end position="87"/>
    </location>
</feature>
<evidence type="ECO:0000256" key="6">
    <source>
        <dbReference type="ARBA" id="ARBA00023187"/>
    </source>
</evidence>
<dbReference type="GO" id="GO:0005688">
    <property type="term" value="C:U6 snRNP"/>
    <property type="evidence" value="ECO:0007669"/>
    <property type="project" value="TreeGrafter"/>
</dbReference>
<organism evidence="10 11">
    <name type="scientific">Anaeramoeba ignava</name>
    <name type="common">Anaerobic marine amoeba</name>
    <dbReference type="NCBI Taxonomy" id="1746090"/>
    <lineage>
        <taxon>Eukaryota</taxon>
        <taxon>Metamonada</taxon>
        <taxon>Anaeramoebidae</taxon>
        <taxon>Anaeramoeba</taxon>
    </lineage>
</organism>
<dbReference type="PROSITE" id="PS52002">
    <property type="entry name" value="SM"/>
    <property type="match status" value="1"/>
</dbReference>
<dbReference type="OrthoDB" id="2146at2759"/>
<evidence type="ECO:0000256" key="2">
    <source>
        <dbReference type="ARBA" id="ARBA00006850"/>
    </source>
</evidence>
<dbReference type="InterPro" id="IPR010920">
    <property type="entry name" value="LSM_dom_sf"/>
</dbReference>
<dbReference type="InterPro" id="IPR017132">
    <property type="entry name" value="Lsm7"/>
</dbReference>
<evidence type="ECO:0000256" key="1">
    <source>
        <dbReference type="ARBA" id="ARBA00004123"/>
    </source>
</evidence>
<dbReference type="AlphaFoldDB" id="A0A9Q0LE70"/>
<dbReference type="Proteomes" id="UP001149090">
    <property type="component" value="Unassembled WGS sequence"/>
</dbReference>
<dbReference type="SUPFAM" id="SSF50182">
    <property type="entry name" value="Sm-like ribonucleoproteins"/>
    <property type="match status" value="1"/>
</dbReference>
<comment type="subcellular location">
    <subcellularLocation>
        <location evidence="1">Nucleus</location>
    </subcellularLocation>
</comment>